<dbReference type="SUPFAM" id="SSF55418">
    <property type="entry name" value="eIF4e-like"/>
    <property type="match status" value="1"/>
</dbReference>
<dbReference type="Pfam" id="PF01652">
    <property type="entry name" value="IF4E"/>
    <property type="match status" value="1"/>
</dbReference>
<name>A0A6C0LFQ8_9ZZZZ</name>
<sequence>MSSITSPEMESKCNVYHQLNDIWTIWAHLPHDTDWSINSYKRITDIDSMEQIIELENVIPDVMIKNCMVFCMRKNILPTWEDKSNCNGGSFSFKVNNSDVYNIWNEIIITLLGEMIIKDEMMNQTVNGITVSPKKNFCILKIWMKDISIQNVKMLNLPSKIDTKGTLFKKHVPEH</sequence>
<dbReference type="EMBL" id="MN740497">
    <property type="protein sequence ID" value="QHU29769.1"/>
    <property type="molecule type" value="Genomic_DNA"/>
</dbReference>
<organism evidence="4">
    <name type="scientific">viral metagenome</name>
    <dbReference type="NCBI Taxonomy" id="1070528"/>
    <lineage>
        <taxon>unclassified sequences</taxon>
        <taxon>metagenomes</taxon>
        <taxon>organismal metagenomes</taxon>
    </lineage>
</organism>
<evidence type="ECO:0008006" key="5">
    <source>
        <dbReference type="Google" id="ProtNLM"/>
    </source>
</evidence>
<evidence type="ECO:0000256" key="2">
    <source>
        <dbReference type="ARBA" id="ARBA00022884"/>
    </source>
</evidence>
<keyword evidence="1" id="KW-0396">Initiation factor</keyword>
<dbReference type="GO" id="GO:0003743">
    <property type="term" value="F:translation initiation factor activity"/>
    <property type="evidence" value="ECO:0007669"/>
    <property type="project" value="UniProtKB-KW"/>
</dbReference>
<dbReference type="AlphaFoldDB" id="A0A6C0LFQ8"/>
<dbReference type="GO" id="GO:0016281">
    <property type="term" value="C:eukaryotic translation initiation factor 4F complex"/>
    <property type="evidence" value="ECO:0007669"/>
    <property type="project" value="TreeGrafter"/>
</dbReference>
<evidence type="ECO:0000256" key="3">
    <source>
        <dbReference type="ARBA" id="ARBA00022917"/>
    </source>
</evidence>
<evidence type="ECO:0000256" key="1">
    <source>
        <dbReference type="ARBA" id="ARBA00022540"/>
    </source>
</evidence>
<reference evidence="4" key="1">
    <citation type="journal article" date="2020" name="Nature">
        <title>Giant virus diversity and host interactions through global metagenomics.</title>
        <authorList>
            <person name="Schulz F."/>
            <person name="Roux S."/>
            <person name="Paez-Espino D."/>
            <person name="Jungbluth S."/>
            <person name="Walsh D.A."/>
            <person name="Denef V.J."/>
            <person name="McMahon K.D."/>
            <person name="Konstantinidis K.T."/>
            <person name="Eloe-Fadrosh E.A."/>
            <person name="Kyrpides N.C."/>
            <person name="Woyke T."/>
        </authorList>
    </citation>
    <scope>NUCLEOTIDE SEQUENCE</scope>
    <source>
        <strain evidence="4">GVMAG-M-3300027810-10</strain>
    </source>
</reference>
<protein>
    <recommendedName>
        <fullName evidence="5">Eukaryotic translation initiation factor 4E</fullName>
    </recommendedName>
</protein>
<accession>A0A6C0LFQ8</accession>
<dbReference type="PANTHER" id="PTHR11960:SF8">
    <property type="entry name" value="EUKARYOTIC TRANSLATION INITIATION FACTOR 4E1-RELATED"/>
    <property type="match status" value="1"/>
</dbReference>
<keyword evidence="3" id="KW-0648">Protein biosynthesis</keyword>
<dbReference type="Gene3D" id="3.30.760.10">
    <property type="entry name" value="RNA Cap, Translation Initiation Factor Eif4e"/>
    <property type="match status" value="1"/>
</dbReference>
<dbReference type="PANTHER" id="PTHR11960">
    <property type="entry name" value="EUKARYOTIC TRANSLATION INITIATION FACTOR 4E RELATED"/>
    <property type="match status" value="1"/>
</dbReference>
<proteinExistence type="predicted"/>
<dbReference type="InterPro" id="IPR023398">
    <property type="entry name" value="TIF_eIF4e-like"/>
</dbReference>
<dbReference type="GO" id="GO:0000340">
    <property type="term" value="F:RNA 7-methylguanosine cap binding"/>
    <property type="evidence" value="ECO:0007669"/>
    <property type="project" value="TreeGrafter"/>
</dbReference>
<keyword evidence="2" id="KW-0694">RNA-binding</keyword>
<dbReference type="InterPro" id="IPR001040">
    <property type="entry name" value="TIF_eIF_4E"/>
</dbReference>
<evidence type="ECO:0000313" key="4">
    <source>
        <dbReference type="EMBL" id="QHU29769.1"/>
    </source>
</evidence>